<comment type="caution">
    <text evidence="2">The sequence shown here is derived from an EMBL/GenBank/DDBJ whole genome shotgun (WGS) entry which is preliminary data.</text>
</comment>
<gene>
    <name evidence="2" type="ORF">EJB05_07650</name>
</gene>
<protein>
    <recommendedName>
        <fullName evidence="1">At1g61320/AtMIF1 LRR domain-containing protein</fullName>
    </recommendedName>
</protein>
<dbReference type="PANTHER" id="PTHR35545">
    <property type="entry name" value="F-BOX DOMAIN-CONTAINING PROTEIN"/>
    <property type="match status" value="1"/>
</dbReference>
<evidence type="ECO:0000313" key="2">
    <source>
        <dbReference type="EMBL" id="TVU48029.1"/>
    </source>
</evidence>
<dbReference type="AlphaFoldDB" id="A0A5J9WIB8"/>
<proteinExistence type="predicted"/>
<dbReference type="PANTHER" id="PTHR35545:SF28">
    <property type="entry name" value="OS07G0645701 PROTEIN"/>
    <property type="match status" value="1"/>
</dbReference>
<dbReference type="InterPro" id="IPR055357">
    <property type="entry name" value="LRR_At1g61320_AtMIF1"/>
</dbReference>
<name>A0A5J9WIB8_9POAL</name>
<evidence type="ECO:0000313" key="3">
    <source>
        <dbReference type="Proteomes" id="UP000324897"/>
    </source>
</evidence>
<keyword evidence="3" id="KW-1185">Reference proteome</keyword>
<feature type="domain" description="At1g61320/AtMIF1 LRR" evidence="1">
    <location>
        <begin position="165"/>
        <end position="446"/>
    </location>
</feature>
<dbReference type="SUPFAM" id="SSF52047">
    <property type="entry name" value="RNI-like"/>
    <property type="match status" value="1"/>
</dbReference>
<organism evidence="2 3">
    <name type="scientific">Eragrostis curvula</name>
    <name type="common">weeping love grass</name>
    <dbReference type="NCBI Taxonomy" id="38414"/>
    <lineage>
        <taxon>Eukaryota</taxon>
        <taxon>Viridiplantae</taxon>
        <taxon>Streptophyta</taxon>
        <taxon>Embryophyta</taxon>
        <taxon>Tracheophyta</taxon>
        <taxon>Spermatophyta</taxon>
        <taxon>Magnoliopsida</taxon>
        <taxon>Liliopsida</taxon>
        <taxon>Poales</taxon>
        <taxon>Poaceae</taxon>
        <taxon>PACMAD clade</taxon>
        <taxon>Chloridoideae</taxon>
        <taxon>Eragrostideae</taxon>
        <taxon>Eragrostidinae</taxon>
        <taxon>Eragrostis</taxon>
    </lineage>
</organism>
<dbReference type="InterPro" id="IPR036047">
    <property type="entry name" value="F-box-like_dom_sf"/>
</dbReference>
<accession>A0A5J9WIB8</accession>
<dbReference type="EMBL" id="RWGY01000004">
    <property type="protein sequence ID" value="TVU48029.1"/>
    <property type="molecule type" value="Genomic_DNA"/>
</dbReference>
<dbReference type="Pfam" id="PF23622">
    <property type="entry name" value="LRR_At1g61320_AtMIF1"/>
    <property type="match status" value="1"/>
</dbReference>
<reference evidence="2 3" key="1">
    <citation type="journal article" date="2019" name="Sci. Rep.">
        <title>A high-quality genome of Eragrostis curvula grass provides insights into Poaceae evolution and supports new strategies to enhance forage quality.</title>
        <authorList>
            <person name="Carballo J."/>
            <person name="Santos B.A.C.M."/>
            <person name="Zappacosta D."/>
            <person name="Garbus I."/>
            <person name="Selva J.P."/>
            <person name="Gallo C.A."/>
            <person name="Diaz A."/>
            <person name="Albertini E."/>
            <person name="Caccamo M."/>
            <person name="Echenique V."/>
        </authorList>
    </citation>
    <scope>NUCLEOTIDE SEQUENCE [LARGE SCALE GENOMIC DNA]</scope>
    <source>
        <strain evidence="3">cv. Victoria</strain>
        <tissue evidence="2">Leaf</tissue>
    </source>
</reference>
<dbReference type="SUPFAM" id="SSF81383">
    <property type="entry name" value="F-box domain"/>
    <property type="match status" value="1"/>
</dbReference>
<sequence length="476" mass="54207">MESNNVQNHVVDEDRFSKLPDDILVYILEKADIRTVIRASFLSIRCRHLPSLLPRISINISDFMSAPINQSVLDEAMATIIKAAGICLAATGRETNMKTLNLRLCLTSKYLYTIGKLVSEAISNGTVNSVELALPTEKVSVDCNMADMMQHTENLHAFFYAYPSLIRSLTKLLLHNARFDTRAVHRLLHSSEQLRHLILIHCDIGDQSILMIDAPDSKISHLRLRSCRFEKVEFICLPKLAELYMESWNSLDAPFSLGFVPCLEQLHLVCPADRDQTGLSLSKLLHGTKEIKSLTLDFQGEKIWMLPEGKDQLRPCFYKLNKMLIHGVFIKFGLLWTTTLLEAAPSLKTFGIKVWDHVCDEDTEAYRDVFSKRTNPWKKPNRLNSSKHLQLTRLEFGGFMAIKKHVGFIRSMMAYAPNLETIILDDKDSREPCDAANKNLACSSTDSRFPKNKYEQDMILNQLRVELSSSVQIIFK</sequence>
<dbReference type="Proteomes" id="UP000324897">
    <property type="component" value="Chromosome 5"/>
</dbReference>
<dbReference type="InterPro" id="IPR032675">
    <property type="entry name" value="LRR_dom_sf"/>
</dbReference>
<dbReference type="Gene3D" id="3.80.10.10">
    <property type="entry name" value="Ribonuclease Inhibitor"/>
    <property type="match status" value="1"/>
</dbReference>
<dbReference type="Gramene" id="TVU48029">
    <property type="protein sequence ID" value="TVU48029"/>
    <property type="gene ID" value="EJB05_07650"/>
</dbReference>
<evidence type="ECO:0000259" key="1">
    <source>
        <dbReference type="Pfam" id="PF23622"/>
    </source>
</evidence>
<dbReference type="OrthoDB" id="667379at2759"/>